<feature type="transmembrane region" description="Helical" evidence="1">
    <location>
        <begin position="118"/>
        <end position="139"/>
    </location>
</feature>
<keyword evidence="3" id="KW-1185">Reference proteome</keyword>
<keyword evidence="1" id="KW-0812">Transmembrane</keyword>
<organism evidence="2 3">
    <name type="scientific">Stratiformator vulcanicus</name>
    <dbReference type="NCBI Taxonomy" id="2527980"/>
    <lineage>
        <taxon>Bacteria</taxon>
        <taxon>Pseudomonadati</taxon>
        <taxon>Planctomycetota</taxon>
        <taxon>Planctomycetia</taxon>
        <taxon>Planctomycetales</taxon>
        <taxon>Planctomycetaceae</taxon>
        <taxon>Stratiformator</taxon>
    </lineage>
</organism>
<dbReference type="AlphaFoldDB" id="A0A517QXL3"/>
<evidence type="ECO:0000313" key="2">
    <source>
        <dbReference type="EMBL" id="QDT36333.1"/>
    </source>
</evidence>
<accession>A0A517QXL3</accession>
<dbReference type="KEGG" id="svp:Pan189_06890"/>
<proteinExistence type="predicted"/>
<name>A0A517QXL3_9PLAN</name>
<reference evidence="2 3" key="1">
    <citation type="submission" date="2019-02" db="EMBL/GenBank/DDBJ databases">
        <title>Deep-cultivation of Planctomycetes and their phenomic and genomic characterization uncovers novel biology.</title>
        <authorList>
            <person name="Wiegand S."/>
            <person name="Jogler M."/>
            <person name="Boedeker C."/>
            <person name="Pinto D."/>
            <person name="Vollmers J."/>
            <person name="Rivas-Marin E."/>
            <person name="Kohn T."/>
            <person name="Peeters S.H."/>
            <person name="Heuer A."/>
            <person name="Rast P."/>
            <person name="Oberbeckmann S."/>
            <person name="Bunk B."/>
            <person name="Jeske O."/>
            <person name="Meyerdierks A."/>
            <person name="Storesund J.E."/>
            <person name="Kallscheuer N."/>
            <person name="Luecker S."/>
            <person name="Lage O.M."/>
            <person name="Pohl T."/>
            <person name="Merkel B.J."/>
            <person name="Hornburger P."/>
            <person name="Mueller R.-W."/>
            <person name="Bruemmer F."/>
            <person name="Labrenz M."/>
            <person name="Spormann A.M."/>
            <person name="Op den Camp H."/>
            <person name="Overmann J."/>
            <person name="Amann R."/>
            <person name="Jetten M.S.M."/>
            <person name="Mascher T."/>
            <person name="Medema M.H."/>
            <person name="Devos D.P."/>
            <person name="Kaster A.-K."/>
            <person name="Ovreas L."/>
            <person name="Rohde M."/>
            <person name="Galperin M.Y."/>
            <person name="Jogler C."/>
        </authorList>
    </citation>
    <scope>NUCLEOTIDE SEQUENCE [LARGE SCALE GENOMIC DNA]</scope>
    <source>
        <strain evidence="2 3">Pan189</strain>
    </source>
</reference>
<feature type="transmembrane region" description="Helical" evidence="1">
    <location>
        <begin position="37"/>
        <end position="63"/>
    </location>
</feature>
<keyword evidence="1" id="KW-0472">Membrane</keyword>
<evidence type="ECO:0000313" key="3">
    <source>
        <dbReference type="Proteomes" id="UP000317318"/>
    </source>
</evidence>
<evidence type="ECO:0000256" key="1">
    <source>
        <dbReference type="SAM" id="Phobius"/>
    </source>
</evidence>
<dbReference type="EMBL" id="CP036268">
    <property type="protein sequence ID" value="QDT36333.1"/>
    <property type="molecule type" value="Genomic_DNA"/>
</dbReference>
<keyword evidence="1" id="KW-1133">Transmembrane helix</keyword>
<protein>
    <submittedName>
        <fullName evidence="2">Uncharacterized protein</fullName>
    </submittedName>
</protein>
<sequence length="155" mass="16618">MLWRLRRTDGVRVTQIQDKQPRTGGQMRGGLRVFRTLPIATGIKAFVASIVLLVCQAFVLIGLTFQPGWANGWPLGISKHSVFAAAVTIVRAAMSLTMVGGLSALAGANLERIVRRPYVGYAVIAAALIGTLFIASAVLPGVYSDVRNAISIEWP</sequence>
<gene>
    <name evidence="2" type="ORF">Pan189_06890</name>
</gene>
<dbReference type="Proteomes" id="UP000317318">
    <property type="component" value="Chromosome"/>
</dbReference>
<feature type="transmembrane region" description="Helical" evidence="1">
    <location>
        <begin position="83"/>
        <end position="106"/>
    </location>
</feature>
<dbReference type="RefSeq" id="WP_310821028.1">
    <property type="nucleotide sequence ID" value="NZ_CP036268.1"/>
</dbReference>